<evidence type="ECO:0000256" key="4">
    <source>
        <dbReference type="ARBA" id="ARBA00022679"/>
    </source>
</evidence>
<comment type="pathway">
    <text evidence="2">Protein modification; protein ubiquitination.</text>
</comment>
<dbReference type="PANTHER" id="PTHR45647:SF100">
    <property type="entry name" value="U-BOX DOMAIN-CONTAINING PROTEIN 33"/>
    <property type="match status" value="1"/>
</dbReference>
<evidence type="ECO:0000256" key="3">
    <source>
        <dbReference type="ARBA" id="ARBA00012483"/>
    </source>
</evidence>
<dbReference type="InterPro" id="IPR000719">
    <property type="entry name" value="Prot_kinase_dom"/>
</dbReference>
<dbReference type="EC" id="2.3.2.27" evidence="3"/>
<dbReference type="Gene3D" id="3.30.40.10">
    <property type="entry name" value="Zinc/RING finger domain, C3HC4 (zinc finger)"/>
    <property type="match status" value="1"/>
</dbReference>
<evidence type="ECO:0000256" key="2">
    <source>
        <dbReference type="ARBA" id="ARBA00004906"/>
    </source>
</evidence>
<dbReference type="SUPFAM" id="SSF56112">
    <property type="entry name" value="Protein kinase-like (PK-like)"/>
    <property type="match status" value="1"/>
</dbReference>
<dbReference type="GO" id="GO:0005524">
    <property type="term" value="F:ATP binding"/>
    <property type="evidence" value="ECO:0007669"/>
    <property type="project" value="UniProtKB-UniRule"/>
</dbReference>
<dbReference type="EMBL" id="CM007648">
    <property type="protein sequence ID" value="ONM15102.1"/>
    <property type="molecule type" value="Genomic_DNA"/>
</dbReference>
<feature type="compositionally biased region" description="Gly residues" evidence="8">
    <location>
        <begin position="1"/>
        <end position="10"/>
    </location>
</feature>
<dbReference type="InterPro" id="IPR011009">
    <property type="entry name" value="Kinase-like_dom_sf"/>
</dbReference>
<evidence type="ECO:0000313" key="9">
    <source>
        <dbReference type="EMBL" id="ONM15102.1"/>
    </source>
</evidence>
<dbReference type="ExpressionAtlas" id="A0A1D6E3I1">
    <property type="expression patterns" value="baseline and differential"/>
</dbReference>
<proteinExistence type="predicted"/>
<dbReference type="InParanoid" id="A0A1D6E3I1"/>
<dbReference type="OMA" id="VPAQMIT"/>
<name>A0A1D6E3I1_MAIZE</name>
<dbReference type="CDD" id="cd01989">
    <property type="entry name" value="USP_STK_Ubox_N"/>
    <property type="match status" value="1"/>
</dbReference>
<keyword evidence="4" id="KW-0808">Transferase</keyword>
<feature type="region of interest" description="Disordered" evidence="8">
    <location>
        <begin position="282"/>
        <end position="308"/>
    </location>
</feature>
<evidence type="ECO:0000256" key="8">
    <source>
        <dbReference type="SAM" id="MobiDB-lite"/>
    </source>
</evidence>
<keyword evidence="6" id="KW-0067">ATP-binding</keyword>
<organism evidence="9">
    <name type="scientific">Zea mays</name>
    <name type="common">Maize</name>
    <dbReference type="NCBI Taxonomy" id="4577"/>
    <lineage>
        <taxon>Eukaryota</taxon>
        <taxon>Viridiplantae</taxon>
        <taxon>Streptophyta</taxon>
        <taxon>Embryophyta</taxon>
        <taxon>Tracheophyta</taxon>
        <taxon>Spermatophyta</taxon>
        <taxon>Magnoliopsida</taxon>
        <taxon>Liliopsida</taxon>
        <taxon>Poales</taxon>
        <taxon>Poaceae</taxon>
        <taxon>PACMAD clade</taxon>
        <taxon>Panicoideae</taxon>
        <taxon>Andropogonodae</taxon>
        <taxon>Andropogoneae</taxon>
        <taxon>Tripsacinae</taxon>
        <taxon>Zea</taxon>
    </lineage>
</organism>
<reference evidence="9" key="1">
    <citation type="submission" date="2015-12" db="EMBL/GenBank/DDBJ databases">
        <title>Update maize B73 reference genome by single molecule sequencing technologies.</title>
        <authorList>
            <consortium name="Maize Genome Sequencing Project"/>
            <person name="Ware D."/>
        </authorList>
    </citation>
    <scope>NUCLEOTIDE SEQUENCE [LARGE SCALE GENOMIC DNA]</scope>
    <source>
        <tissue evidence="9">Seedling</tissue>
    </source>
</reference>
<dbReference type="GO" id="GO:0016567">
    <property type="term" value="P:protein ubiquitination"/>
    <property type="evidence" value="ECO:0007669"/>
    <property type="project" value="UniProtKB-UniPathway"/>
</dbReference>
<dbReference type="InterPro" id="IPR017441">
    <property type="entry name" value="Protein_kinase_ATP_BS"/>
</dbReference>
<dbReference type="InterPro" id="IPR051348">
    <property type="entry name" value="U-box_ubiquitin_ligases"/>
</dbReference>
<gene>
    <name evidence="9" type="ORF">ZEAMMB73_Zm00001d002693</name>
</gene>
<dbReference type="IntAct" id="A0A1D6E3I1">
    <property type="interactions" value="2"/>
</dbReference>
<dbReference type="CDD" id="cd16655">
    <property type="entry name" value="RING-Ubox_WDSUB1-like"/>
    <property type="match status" value="1"/>
</dbReference>
<feature type="binding site" evidence="6">
    <location>
        <position position="542"/>
    </location>
    <ligand>
        <name>ATP</name>
        <dbReference type="ChEBI" id="CHEBI:30616"/>
    </ligand>
</feature>
<dbReference type="Pfam" id="PF04564">
    <property type="entry name" value="U-box"/>
    <property type="match status" value="1"/>
</dbReference>
<evidence type="ECO:0000256" key="5">
    <source>
        <dbReference type="ARBA" id="ARBA00022786"/>
    </source>
</evidence>
<keyword evidence="6" id="KW-0547">Nucleotide-binding</keyword>
<dbReference type="InterPro" id="IPR001245">
    <property type="entry name" value="Ser-Thr/Tyr_kinase_cat_dom"/>
</dbReference>
<dbReference type="eggNOG" id="ENOG502QQ1P">
    <property type="taxonomic scope" value="Eukaryota"/>
</dbReference>
<dbReference type="Gene3D" id="1.10.510.10">
    <property type="entry name" value="Transferase(Phosphotransferase) domain 1"/>
    <property type="match status" value="1"/>
</dbReference>
<evidence type="ECO:0000256" key="7">
    <source>
        <dbReference type="SAM" id="Coils"/>
    </source>
</evidence>
<accession>A0A1D6E3I1</accession>
<dbReference type="Gene3D" id="3.30.200.20">
    <property type="entry name" value="Phosphorylase Kinase, domain 1"/>
    <property type="match status" value="1"/>
</dbReference>
<dbReference type="InterPro" id="IPR003613">
    <property type="entry name" value="Ubox_domain"/>
</dbReference>
<accession>A0A3L6G1S5</accession>
<dbReference type="SUPFAM" id="SSF57850">
    <property type="entry name" value="RING/U-box"/>
    <property type="match status" value="1"/>
</dbReference>
<dbReference type="InterPro" id="IPR013083">
    <property type="entry name" value="Znf_RING/FYVE/PHD"/>
</dbReference>
<dbReference type="GO" id="GO:0061630">
    <property type="term" value="F:ubiquitin protein ligase activity"/>
    <property type="evidence" value="ECO:0007669"/>
    <property type="project" value="UniProtKB-EC"/>
</dbReference>
<feature type="compositionally biased region" description="Polar residues" evidence="8">
    <location>
        <begin position="288"/>
        <end position="301"/>
    </location>
</feature>
<comment type="catalytic activity">
    <reaction evidence="1">
        <text>S-ubiquitinyl-[E2 ubiquitin-conjugating enzyme]-L-cysteine + [acceptor protein]-L-lysine = [E2 ubiquitin-conjugating enzyme]-L-cysteine + N(6)-ubiquitinyl-[acceptor protein]-L-lysine.</text>
        <dbReference type="EC" id="2.3.2.27"/>
    </reaction>
</comment>
<dbReference type="PANTHER" id="PTHR45647">
    <property type="entry name" value="OS02G0152300 PROTEIN"/>
    <property type="match status" value="1"/>
</dbReference>
<dbReference type="GO" id="GO:0004672">
    <property type="term" value="F:protein kinase activity"/>
    <property type="evidence" value="ECO:0007669"/>
    <property type="project" value="InterPro"/>
</dbReference>
<evidence type="ECO:0000256" key="1">
    <source>
        <dbReference type="ARBA" id="ARBA00000900"/>
    </source>
</evidence>
<dbReference type="PROSITE" id="PS00107">
    <property type="entry name" value="PROTEIN_KINASE_ATP"/>
    <property type="match status" value="1"/>
</dbReference>
<keyword evidence="5" id="KW-0833">Ubl conjugation pathway</keyword>
<dbReference type="SMR" id="A0A1D6E3I1"/>
<dbReference type="AlphaFoldDB" id="A0A1D6E3I1"/>
<dbReference type="SMART" id="SM00504">
    <property type="entry name" value="Ubox"/>
    <property type="match status" value="1"/>
</dbReference>
<dbReference type="UniPathway" id="UPA00143"/>
<dbReference type="Pfam" id="PF07714">
    <property type="entry name" value="PK_Tyr_Ser-Thr"/>
    <property type="match status" value="1"/>
</dbReference>
<dbReference type="PROSITE" id="PS51698">
    <property type="entry name" value="U_BOX"/>
    <property type="match status" value="1"/>
</dbReference>
<dbReference type="PROSITE" id="PS50011">
    <property type="entry name" value="PROTEIN_KINASE_DOM"/>
    <property type="match status" value="1"/>
</dbReference>
<feature type="region of interest" description="Disordered" evidence="8">
    <location>
        <begin position="1"/>
        <end position="34"/>
    </location>
</feature>
<protein>
    <recommendedName>
        <fullName evidence="3">RING-type E3 ubiquitin transferase</fullName>
        <ecNumber evidence="3">2.3.2.27</ecNumber>
    </recommendedName>
</protein>
<dbReference type="PaxDb" id="4577-GRMZM2G349344_P01"/>
<keyword evidence="7" id="KW-0175">Coiled coil</keyword>
<sequence length="875" mass="97576">MANAGTGRGGQTPESTHQHTLRTAVSNTREAAESPPLAVDDKIFVAVPEELKHGKSNLLWALHNLARDASSSRIAIAHVHVPAQMITTNCSTVPEEINLSDYRQINILCTKFCHEVNCDIVAIQNDDIANGVINLISLHGIKKLVVGAASDKKYSKTMKAPTSNTALKIMEGAASPCKIWFTCKGSLIVVKGGNADTPTVPSSQNTAPLPVFNISSQMRSMMIHNSKDKASSSNLSMANDMGESRTDVPCSLYENAGDTLLQSFEDVESTFKGKPRRLRSLEDFTVDSGRSQTQNSDSSCPPNDGAASISRTAVVDNDNISEVASNMHLSTNNSYDHISPTPHDLDKLKETLTKIQLLEKEVQEECNKQQNAERELQSALQKSKELEKSYMNELRQQKALKEMLEKQRQEIDVMRRQQEEAYAALYNANEQKVTLEQRISEIELYVKDKEDELARNKHQLEALQADCDRIQQERDAAIREATELHEKNRLGVFAPSEALNTKFSLIELQQATQDFNPMFKVGEGGFGSVYKGFLRNTTVAIKLLHPESMQRQSEFHQEASVLSTVRHPNLVTLIGTCPEAFGLVYEFFPNGSLEDCLGCKNNTRPLTWQTRTRIIGEMCSALIFLHSNKPHPVVHGDLKPDHILLDANYSSKLGDFGISRLLIQTNTCSTNLYRTTNPRGTFSYMDPEFLTTGELTPRSDVYSFGIIILRLLTGKQPQRIAEIVEDAIEKENLHSIIDSTAGSWPFIQANQLAHIALRCAELSRRRRPDLTVDVWKVVEPLMKAASMTARPLSCTAPSDETCIPSYFICPILQEIMRDPYVAADGFTYEGEAIRGWLDSGHSTSPMTNLDLERSLLVPNRALRSAILEWNQQERQ</sequence>
<evidence type="ECO:0000256" key="6">
    <source>
        <dbReference type="PROSITE-ProRule" id="PRU10141"/>
    </source>
</evidence>
<feature type="coiled-coil region" evidence="7">
    <location>
        <begin position="345"/>
        <end position="487"/>
    </location>
</feature>